<dbReference type="InterPro" id="IPR013319">
    <property type="entry name" value="GH11/12"/>
</dbReference>
<accession>A0ABU3YYB0</accession>
<dbReference type="InterPro" id="IPR002594">
    <property type="entry name" value="GH12"/>
</dbReference>
<dbReference type="NCBIfam" id="NF004860">
    <property type="entry name" value="PRK06215.1"/>
    <property type="match status" value="1"/>
</dbReference>
<keyword evidence="2" id="KW-0326">Glycosidase</keyword>
<evidence type="ECO:0000256" key="2">
    <source>
        <dbReference type="RuleBase" id="RU361163"/>
    </source>
</evidence>
<organism evidence="4 5">
    <name type="scientific">Rhizobium brockwellii</name>
    <dbReference type="NCBI Taxonomy" id="3019932"/>
    <lineage>
        <taxon>Bacteria</taxon>
        <taxon>Pseudomonadati</taxon>
        <taxon>Pseudomonadota</taxon>
        <taxon>Alphaproteobacteria</taxon>
        <taxon>Hyphomicrobiales</taxon>
        <taxon>Rhizobiaceae</taxon>
        <taxon>Rhizobium/Agrobacterium group</taxon>
        <taxon>Rhizobium</taxon>
    </lineage>
</organism>
<name>A0ABU3YYB0_9HYPH</name>
<dbReference type="Pfam" id="PF01670">
    <property type="entry name" value="Glyco_hydro_12"/>
    <property type="match status" value="1"/>
</dbReference>
<dbReference type="PROSITE" id="PS51257">
    <property type="entry name" value="PROKAR_LIPOPROTEIN"/>
    <property type="match status" value="1"/>
</dbReference>
<dbReference type="PANTHER" id="PTHR34002">
    <property type="entry name" value="BLR1656 PROTEIN"/>
    <property type="match status" value="1"/>
</dbReference>
<dbReference type="InterPro" id="IPR013320">
    <property type="entry name" value="ConA-like_dom_sf"/>
</dbReference>
<comment type="similarity">
    <text evidence="1 2">Belongs to the glycosyl hydrolase 12 (cellulase H) family.</text>
</comment>
<dbReference type="EMBL" id="JAWJWI010000052">
    <property type="protein sequence ID" value="MDV4190794.1"/>
    <property type="molecule type" value="Genomic_DNA"/>
</dbReference>
<keyword evidence="5" id="KW-1185">Reference proteome</keyword>
<evidence type="ECO:0000313" key="5">
    <source>
        <dbReference type="Proteomes" id="UP001187203"/>
    </source>
</evidence>
<keyword evidence="2" id="KW-0119">Carbohydrate metabolism</keyword>
<sequence length="384" mass="41126">MSLVRRKIFSVGVLALMACGASAADHADHSDPSVSSSEAPRTFSWAGAYAGLHGGVASTKFNPFNREDAPAVGAQAGYNLQAGSGVLDAELEGSYMNNEVPMPDGKVETRFRGVHVTESELMVPDRIDGIGSPGLPGYMDAQHDKLFRQAVNNARSSIAAPLPANAPIWSSNSPYGDFSYGGYSWNNDVWGTGAGPQTISVHAGKQWSVWSNQPNTDGIKSYPHQALNIEKPLSSINTLTSSFNQDVPTGGAWDTAYDIWDSSHQNEIMLWTNYTGNPDGSGNVKPISYHYDRSGAAIPLYRNVNVGGATWNVFTGSNGHNVISLLCTSKSDSGTVDIKGILEWLKSKGYFGDIHVGSVQYGVEITSSPEGMNFNFNNWSVSST</sequence>
<feature type="chain" id="PRO_5047494755" description="Glycosyl hydrolase" evidence="3">
    <location>
        <begin position="24"/>
        <end position="384"/>
    </location>
</feature>
<dbReference type="SUPFAM" id="SSF49899">
    <property type="entry name" value="Concanavalin A-like lectins/glucanases"/>
    <property type="match status" value="1"/>
</dbReference>
<evidence type="ECO:0000256" key="3">
    <source>
        <dbReference type="SAM" id="SignalP"/>
    </source>
</evidence>
<protein>
    <recommendedName>
        <fullName evidence="6">Glycosyl hydrolase</fullName>
    </recommendedName>
</protein>
<evidence type="ECO:0000256" key="1">
    <source>
        <dbReference type="ARBA" id="ARBA00005519"/>
    </source>
</evidence>
<evidence type="ECO:0008006" key="6">
    <source>
        <dbReference type="Google" id="ProtNLM"/>
    </source>
</evidence>
<evidence type="ECO:0000313" key="4">
    <source>
        <dbReference type="EMBL" id="MDV4190794.1"/>
    </source>
</evidence>
<gene>
    <name evidence="4" type="ORF">R1523_35815</name>
</gene>
<dbReference type="Gene3D" id="2.60.120.180">
    <property type="match status" value="1"/>
</dbReference>
<comment type="caution">
    <text evidence="4">The sequence shown here is derived from an EMBL/GenBank/DDBJ whole genome shotgun (WGS) entry which is preliminary data.</text>
</comment>
<proteinExistence type="inferred from homology"/>
<keyword evidence="2" id="KW-0378">Hydrolase</keyword>
<dbReference type="Proteomes" id="UP001187203">
    <property type="component" value="Unassembled WGS sequence"/>
</dbReference>
<dbReference type="RefSeq" id="WP_245488109.1">
    <property type="nucleotide sequence ID" value="NZ_JAWJWG010000046.1"/>
</dbReference>
<dbReference type="PANTHER" id="PTHR34002:SF9">
    <property type="entry name" value="XYLOGLUCAN-SPECIFIC ENDO-BETA-1,4-GLUCANASE A"/>
    <property type="match status" value="1"/>
</dbReference>
<reference evidence="5" key="1">
    <citation type="journal article" date="2023" name="Int. J. Mol. Sci.">
        <title>Genomic and Metabolic Characterization of Plant Growth-Promoting Rhizobacteria Isolated from Nodules of Clovers Grown in Non-Farmed Soil.</title>
        <authorList>
            <person name="Wojcik M."/>
            <person name="Koper P."/>
            <person name="Zebracki K."/>
            <person name="Marczak M."/>
            <person name="Mazur A."/>
        </authorList>
    </citation>
    <scope>NUCLEOTIDE SEQUENCE [LARGE SCALE GENOMIC DNA]</scope>
    <source>
        <strain evidence="5">KB12</strain>
    </source>
</reference>
<keyword evidence="3" id="KW-0732">Signal</keyword>
<keyword evidence="2" id="KW-0624">Polysaccharide degradation</keyword>
<feature type="signal peptide" evidence="3">
    <location>
        <begin position="1"/>
        <end position="23"/>
    </location>
</feature>